<dbReference type="EMBL" id="BMKB01000002">
    <property type="protein sequence ID" value="GGA45887.1"/>
    <property type="molecule type" value="Genomic_DNA"/>
</dbReference>
<dbReference type="Proteomes" id="UP000596977">
    <property type="component" value="Unassembled WGS sequence"/>
</dbReference>
<name>A0A916RAN6_9HYPH</name>
<organism evidence="1 2">
    <name type="scientific">Pelagibacterium lentulum</name>
    <dbReference type="NCBI Taxonomy" id="2029865"/>
    <lineage>
        <taxon>Bacteria</taxon>
        <taxon>Pseudomonadati</taxon>
        <taxon>Pseudomonadota</taxon>
        <taxon>Alphaproteobacteria</taxon>
        <taxon>Hyphomicrobiales</taxon>
        <taxon>Devosiaceae</taxon>
        <taxon>Pelagibacterium</taxon>
    </lineage>
</organism>
<evidence type="ECO:0000313" key="1">
    <source>
        <dbReference type="EMBL" id="GGA45887.1"/>
    </source>
</evidence>
<dbReference type="AlphaFoldDB" id="A0A916RAN6"/>
<reference evidence="1 2" key="1">
    <citation type="journal article" date="2014" name="Int. J. Syst. Evol. Microbiol.">
        <title>Complete genome sequence of Corynebacterium casei LMG S-19264T (=DSM 44701T), isolated from a smear-ripened cheese.</title>
        <authorList>
            <consortium name="US DOE Joint Genome Institute (JGI-PGF)"/>
            <person name="Walter F."/>
            <person name="Albersmeier A."/>
            <person name="Kalinowski J."/>
            <person name="Ruckert C."/>
        </authorList>
    </citation>
    <scope>NUCLEOTIDE SEQUENCE [LARGE SCALE GENOMIC DNA]</scope>
    <source>
        <strain evidence="1 2">CGMCC 1.15896</strain>
    </source>
</reference>
<sequence>MRYICRGDEVLVDGEWYPVVGFSLMHKPNGPTTGSVFTDKPIGAFEHCLGYRLEYSKITDVREREQ</sequence>
<keyword evidence="2" id="KW-1185">Reference proteome</keyword>
<protein>
    <submittedName>
        <fullName evidence="1">Uncharacterized protein</fullName>
    </submittedName>
</protein>
<comment type="caution">
    <text evidence="1">The sequence shown here is derived from an EMBL/GenBank/DDBJ whole genome shotgun (WGS) entry which is preliminary data.</text>
</comment>
<gene>
    <name evidence="1" type="ORF">GCM10011499_14540</name>
</gene>
<evidence type="ECO:0000313" key="2">
    <source>
        <dbReference type="Proteomes" id="UP000596977"/>
    </source>
</evidence>
<accession>A0A916RAN6</accession>
<proteinExistence type="predicted"/>